<dbReference type="EMBL" id="CM055758">
    <property type="protein sequence ID" value="KAJ7988208.1"/>
    <property type="molecule type" value="Genomic_DNA"/>
</dbReference>
<accession>A0ACC2F9W4</accession>
<protein>
    <submittedName>
        <fullName evidence="1">Uncharacterized protein</fullName>
    </submittedName>
</protein>
<proteinExistence type="predicted"/>
<dbReference type="Proteomes" id="UP001157502">
    <property type="component" value="Chromosome 31"/>
</dbReference>
<name>A0ACC2F9W4_DALPE</name>
<sequence>MHFIHSPGTSPTLRLSSVGPMVSTLRRGPDADSIPSISRKKPLKIPPARWKSNHVAEGREHPLMLGTGDHHVWMDEIKDRKMWKPVYTIEMANTTNLERKADEILLTLLRCFLSGAQRHVDDEDEGFECDAHHQVHLGETDNSAGDAKAESEQ</sequence>
<gene>
    <name evidence="1" type="ORF">DPEC_G00321220</name>
</gene>
<evidence type="ECO:0000313" key="1">
    <source>
        <dbReference type="EMBL" id="KAJ7988208.1"/>
    </source>
</evidence>
<evidence type="ECO:0000313" key="2">
    <source>
        <dbReference type="Proteomes" id="UP001157502"/>
    </source>
</evidence>
<reference evidence="1" key="1">
    <citation type="submission" date="2021-05" db="EMBL/GenBank/DDBJ databases">
        <authorList>
            <person name="Pan Q."/>
            <person name="Jouanno E."/>
            <person name="Zahm M."/>
            <person name="Klopp C."/>
            <person name="Cabau C."/>
            <person name="Louis A."/>
            <person name="Berthelot C."/>
            <person name="Parey E."/>
            <person name="Roest Crollius H."/>
            <person name="Montfort J."/>
            <person name="Robinson-Rechavi M."/>
            <person name="Bouchez O."/>
            <person name="Lampietro C."/>
            <person name="Lopez Roques C."/>
            <person name="Donnadieu C."/>
            <person name="Postlethwait J."/>
            <person name="Bobe J."/>
            <person name="Dillon D."/>
            <person name="Chandos A."/>
            <person name="von Hippel F."/>
            <person name="Guiguen Y."/>
        </authorList>
    </citation>
    <scope>NUCLEOTIDE SEQUENCE</scope>
    <source>
        <strain evidence="1">YG-Jan2019</strain>
    </source>
</reference>
<keyword evidence="2" id="KW-1185">Reference proteome</keyword>
<comment type="caution">
    <text evidence="1">The sequence shown here is derived from an EMBL/GenBank/DDBJ whole genome shotgun (WGS) entry which is preliminary data.</text>
</comment>
<organism evidence="1 2">
    <name type="scientific">Dallia pectoralis</name>
    <name type="common">Alaska blackfish</name>
    <dbReference type="NCBI Taxonomy" id="75939"/>
    <lineage>
        <taxon>Eukaryota</taxon>
        <taxon>Metazoa</taxon>
        <taxon>Chordata</taxon>
        <taxon>Craniata</taxon>
        <taxon>Vertebrata</taxon>
        <taxon>Euteleostomi</taxon>
        <taxon>Actinopterygii</taxon>
        <taxon>Neopterygii</taxon>
        <taxon>Teleostei</taxon>
        <taxon>Protacanthopterygii</taxon>
        <taxon>Esociformes</taxon>
        <taxon>Umbridae</taxon>
        <taxon>Dallia</taxon>
    </lineage>
</organism>